<feature type="non-terminal residue" evidence="1">
    <location>
        <position position="1"/>
    </location>
</feature>
<dbReference type="EMBL" id="HADZ01001334">
    <property type="protein sequence ID" value="SBP65275.1"/>
    <property type="molecule type" value="Transcribed_RNA"/>
</dbReference>
<proteinExistence type="predicted"/>
<sequence length="95" mass="11361">KVGSKNYSDYIQWLISQKLSDSATSFHISPKVHIEYYILPNVHIDLMWHFKTKCNQIWLQKQFSSYSVVSFSITATSFHFFLKVHNEYYILTRVH</sequence>
<reference evidence="1" key="1">
    <citation type="submission" date="2016-05" db="EMBL/GenBank/DDBJ databases">
        <authorList>
            <person name="Lavstsen T."/>
            <person name="Jespersen J.S."/>
        </authorList>
    </citation>
    <scope>NUCLEOTIDE SEQUENCE</scope>
    <source>
        <tissue evidence="1">Brain</tissue>
    </source>
</reference>
<feature type="non-terminal residue" evidence="1">
    <location>
        <position position="95"/>
    </location>
</feature>
<gene>
    <name evidence="1" type="primary">PTPDC1</name>
</gene>
<organism evidence="1">
    <name type="scientific">Nothobranchius kadleci</name>
    <name type="common">African annual killifish</name>
    <dbReference type="NCBI Taxonomy" id="1051664"/>
    <lineage>
        <taxon>Eukaryota</taxon>
        <taxon>Metazoa</taxon>
        <taxon>Chordata</taxon>
        <taxon>Craniata</taxon>
        <taxon>Vertebrata</taxon>
        <taxon>Euteleostomi</taxon>
        <taxon>Actinopterygii</taxon>
        <taxon>Neopterygii</taxon>
        <taxon>Teleostei</taxon>
        <taxon>Neoteleostei</taxon>
        <taxon>Acanthomorphata</taxon>
        <taxon>Ovalentaria</taxon>
        <taxon>Atherinomorphae</taxon>
        <taxon>Cyprinodontiformes</taxon>
        <taxon>Nothobranchiidae</taxon>
        <taxon>Nothobranchius</taxon>
    </lineage>
</organism>
<dbReference type="AlphaFoldDB" id="A0A1A8BFL1"/>
<protein>
    <submittedName>
        <fullName evidence="1">Protein tyrosine phosphatase domain containing 1</fullName>
    </submittedName>
</protein>
<accession>A0A1A8BFL1</accession>
<name>A0A1A8BFL1_NOTKA</name>
<evidence type="ECO:0000313" key="1">
    <source>
        <dbReference type="EMBL" id="SBP65275.1"/>
    </source>
</evidence>
<reference evidence="1" key="2">
    <citation type="submission" date="2016-06" db="EMBL/GenBank/DDBJ databases">
        <title>The genome of a short-lived fish provides insights into sex chromosome evolution and the genetic control of aging.</title>
        <authorList>
            <person name="Reichwald K."/>
            <person name="Felder M."/>
            <person name="Petzold A."/>
            <person name="Koch P."/>
            <person name="Groth M."/>
            <person name="Platzer M."/>
        </authorList>
    </citation>
    <scope>NUCLEOTIDE SEQUENCE</scope>
    <source>
        <tissue evidence="1">Brain</tissue>
    </source>
</reference>